<dbReference type="Pfam" id="PF13597">
    <property type="entry name" value="NRDD"/>
    <property type="match status" value="1"/>
</dbReference>
<evidence type="ECO:0000256" key="3">
    <source>
        <dbReference type="PROSITE-ProRule" id="PRU00492"/>
    </source>
</evidence>
<sequence length="732" mass="82017">MLAKAVIKRDGRTVPFDSGKISKAMEKAFVAIEGYRLATSDLHQLTDAVAARLPERPSVEEIQDQVEAVLMEAGHHDVAKGYILYRQERTAARHRKERLHQLVSQIVRETGRENANVSQSPSAKLLQMAEAVGREFMERELTDPAVREAIEDGLLYPHDYAWGPIGTTTCVFIPLGKLLASGFNPGHGWVRSPRRIRTAAQLSMIILQSNQNDQHGGQAFGWYDRDLAPYVRLEYEWQVARIKADLEAVGIGADEIQAERIEKLAWERTRAETYQAMEGVVFNANTMHSRAGAQVPFVSINLGTDTSREGRLITESLLLAYEKGLGHGEQPIFPNLIFKVKQGVNFEPGDPNYDLLQLSLRVTAKRLFPNYVFQDASFNAGFPGDVPTMGCRTRVSWNIHKPDGEQTCEGRGNLSFTTLNLVGLALKARKELQVDGFSALAAKYEIELPEGTDLPQVRSYFCVLNQYADLAIQQLHQRFQYQCSFKKSDFPFLLNGVWMDSAKLEKESTLEEVWRHGTLSIGFIGLAETLVALIGKHHGESAVADALGVEIVRFLRVKADEAAKQYQLNYSLLATPAEGLTGKLVSKDRALWGEIPGVTDKEWYTNSFHVPVEYRCSAFHKIRVEGKYHAYCNAGHISYVELDEAPENNPEALMDLLRFMLDQDMGYVAFNFPVDRCRNCGQVGLIESSCPSCGSSDISRVRRITGYLAELSNFNEAKKAEALHRFSHVLVR</sequence>
<evidence type="ECO:0000259" key="4">
    <source>
        <dbReference type="PROSITE" id="PS51161"/>
    </source>
</evidence>
<gene>
    <name evidence="5" type="primary">nrdD</name>
    <name evidence="5" type="ORF">CWE10_16510</name>
</gene>
<dbReference type="PROSITE" id="PS51161">
    <property type="entry name" value="ATP_CONE"/>
    <property type="match status" value="1"/>
</dbReference>
<dbReference type="PANTHER" id="PTHR21075">
    <property type="entry name" value="ANAEROBIC RIBONUCLEOSIDE-TRIPHOSPHATE REDUCTASE"/>
    <property type="match status" value="1"/>
</dbReference>
<dbReference type="GO" id="GO:0004748">
    <property type="term" value="F:ribonucleoside-diphosphate reductase activity, thioredoxin disulfide as acceptor"/>
    <property type="evidence" value="ECO:0007669"/>
    <property type="project" value="TreeGrafter"/>
</dbReference>
<comment type="caution">
    <text evidence="5">The sequence shown here is derived from an EMBL/GenBank/DDBJ whole genome shotgun (WGS) entry which is preliminary data.</text>
</comment>
<evidence type="ECO:0000313" key="6">
    <source>
        <dbReference type="Proteomes" id="UP000732377"/>
    </source>
</evidence>
<reference evidence="5" key="1">
    <citation type="submission" date="2017-11" db="EMBL/GenBank/DDBJ databases">
        <title>Three new genomes from thermophilic consortium.</title>
        <authorList>
            <person name="Quaggio R."/>
            <person name="Amgarten D."/>
            <person name="Setubal J.C."/>
        </authorList>
    </citation>
    <scope>NUCLEOTIDE SEQUENCE</scope>
    <source>
        <strain evidence="5">ZCTH01-B2</strain>
    </source>
</reference>
<dbReference type="NCBIfam" id="TIGR02487">
    <property type="entry name" value="NrdD"/>
    <property type="match status" value="1"/>
</dbReference>
<dbReference type="SUPFAM" id="SSF51998">
    <property type="entry name" value="PFL-like glycyl radical enzymes"/>
    <property type="match status" value="1"/>
</dbReference>
<keyword evidence="2 3" id="KW-0067">ATP-binding</keyword>
<dbReference type="EMBL" id="PIUK01000242">
    <property type="protein sequence ID" value="MBY6277772.1"/>
    <property type="molecule type" value="Genomic_DNA"/>
</dbReference>
<name>A0A953I3L5_SYMTR</name>
<dbReference type="GO" id="GO:0009265">
    <property type="term" value="P:2'-deoxyribonucleotide biosynthetic process"/>
    <property type="evidence" value="ECO:0007669"/>
    <property type="project" value="TreeGrafter"/>
</dbReference>
<organism evidence="5 6">
    <name type="scientific">Symbiobacterium thermophilum</name>
    <dbReference type="NCBI Taxonomy" id="2734"/>
    <lineage>
        <taxon>Bacteria</taxon>
        <taxon>Bacillati</taxon>
        <taxon>Bacillota</taxon>
        <taxon>Clostridia</taxon>
        <taxon>Eubacteriales</taxon>
        <taxon>Symbiobacteriaceae</taxon>
        <taxon>Symbiobacterium</taxon>
    </lineage>
</organism>
<protein>
    <submittedName>
        <fullName evidence="5">Anaerobic ribonucleoside-triphosphate reductase</fullName>
    </submittedName>
</protein>
<evidence type="ECO:0000256" key="1">
    <source>
        <dbReference type="ARBA" id="ARBA00022741"/>
    </source>
</evidence>
<evidence type="ECO:0000256" key="2">
    <source>
        <dbReference type="ARBA" id="ARBA00022840"/>
    </source>
</evidence>
<dbReference type="GO" id="GO:0005524">
    <property type="term" value="F:ATP binding"/>
    <property type="evidence" value="ECO:0007669"/>
    <property type="project" value="UniProtKB-UniRule"/>
</dbReference>
<dbReference type="GO" id="GO:0008998">
    <property type="term" value="F:ribonucleoside-triphosphate reductase (thioredoxin) activity"/>
    <property type="evidence" value="ECO:0007669"/>
    <property type="project" value="InterPro"/>
</dbReference>
<dbReference type="InterPro" id="IPR012833">
    <property type="entry name" value="NrdD"/>
</dbReference>
<dbReference type="Proteomes" id="UP000732377">
    <property type="component" value="Unassembled WGS sequence"/>
</dbReference>
<keyword evidence="1 3" id="KW-0547">Nucleotide-binding</keyword>
<dbReference type="PANTHER" id="PTHR21075:SF0">
    <property type="entry name" value="ANAEROBIC RIBONUCLEOSIDE-TRIPHOSPHATE REDUCTASE"/>
    <property type="match status" value="1"/>
</dbReference>
<proteinExistence type="predicted"/>
<dbReference type="Pfam" id="PF03477">
    <property type="entry name" value="ATP-cone"/>
    <property type="match status" value="1"/>
</dbReference>
<dbReference type="InterPro" id="IPR005144">
    <property type="entry name" value="ATP-cone_dom"/>
</dbReference>
<dbReference type="Gene3D" id="3.20.70.20">
    <property type="match status" value="1"/>
</dbReference>
<dbReference type="AlphaFoldDB" id="A0A953I3L5"/>
<accession>A0A953I3L5</accession>
<feature type="domain" description="ATP-cone" evidence="4">
    <location>
        <begin position="4"/>
        <end position="93"/>
    </location>
</feature>
<dbReference type="GO" id="GO:0031250">
    <property type="term" value="C:anaerobic ribonucleoside-triphosphate reductase complex"/>
    <property type="evidence" value="ECO:0007669"/>
    <property type="project" value="TreeGrafter"/>
</dbReference>
<dbReference type="GO" id="GO:0006260">
    <property type="term" value="P:DNA replication"/>
    <property type="evidence" value="ECO:0007669"/>
    <property type="project" value="InterPro"/>
</dbReference>
<evidence type="ECO:0000313" key="5">
    <source>
        <dbReference type="EMBL" id="MBY6277772.1"/>
    </source>
</evidence>